<sequence length="172" mass="19929">MNMFELAQHAQERLNQKKKHIGKILCRASDGGVNALELMDVARKAGYEYDSATGKWYMVVPPLKSSDDYVHVHVQKKMTGDPDGEGKQVAADDHFLNRSSDYARDDSGFVTWYGVTIERDDQEFLLEAEHAETIRRNVFRILTRFLPMFARREKSRLDQNFAEEEEQGHDFK</sequence>
<dbReference type="EMBL" id="CABITT030000005">
    <property type="protein sequence ID" value="VVB04165.1"/>
    <property type="molecule type" value="Genomic_DNA"/>
</dbReference>
<name>A0A565BS12_9BRAS</name>
<accession>A0A565BS12</accession>
<comment type="caution">
    <text evidence="1">The sequence shown here is derived from an EMBL/GenBank/DDBJ whole genome shotgun (WGS) entry which is preliminary data.</text>
</comment>
<keyword evidence="2" id="KW-1185">Reference proteome</keyword>
<evidence type="ECO:0000313" key="1">
    <source>
        <dbReference type="EMBL" id="VVB04165.1"/>
    </source>
</evidence>
<evidence type="ECO:0000313" key="2">
    <source>
        <dbReference type="Proteomes" id="UP000489600"/>
    </source>
</evidence>
<protein>
    <submittedName>
        <fullName evidence="1">Uncharacterized protein</fullName>
    </submittedName>
</protein>
<proteinExistence type="predicted"/>
<gene>
    <name evidence="1" type="ORF">ANE_LOCUS14609</name>
</gene>
<dbReference type="Proteomes" id="UP000489600">
    <property type="component" value="Unassembled WGS sequence"/>
</dbReference>
<reference evidence="1" key="1">
    <citation type="submission" date="2019-07" db="EMBL/GenBank/DDBJ databases">
        <authorList>
            <person name="Dittberner H."/>
        </authorList>
    </citation>
    <scope>NUCLEOTIDE SEQUENCE [LARGE SCALE GENOMIC DNA]</scope>
</reference>
<dbReference type="AlphaFoldDB" id="A0A565BS12"/>
<organism evidence="1 2">
    <name type="scientific">Arabis nemorensis</name>
    <dbReference type="NCBI Taxonomy" id="586526"/>
    <lineage>
        <taxon>Eukaryota</taxon>
        <taxon>Viridiplantae</taxon>
        <taxon>Streptophyta</taxon>
        <taxon>Embryophyta</taxon>
        <taxon>Tracheophyta</taxon>
        <taxon>Spermatophyta</taxon>
        <taxon>Magnoliopsida</taxon>
        <taxon>eudicotyledons</taxon>
        <taxon>Gunneridae</taxon>
        <taxon>Pentapetalae</taxon>
        <taxon>rosids</taxon>
        <taxon>malvids</taxon>
        <taxon>Brassicales</taxon>
        <taxon>Brassicaceae</taxon>
        <taxon>Arabideae</taxon>
        <taxon>Arabis</taxon>
    </lineage>
</organism>